<protein>
    <submittedName>
        <fullName evidence="2">Uncharacterized protein</fullName>
    </submittedName>
</protein>
<proteinExistence type="predicted"/>
<evidence type="ECO:0000313" key="3">
    <source>
        <dbReference type="Proteomes" id="UP000639772"/>
    </source>
</evidence>
<sequence>MRARPSGAHRRAGALTASRVRASDAKMCRPSQTPHLTMSSTQIDLPRRDLEPKGGAGPRLRLTE</sequence>
<evidence type="ECO:0000313" key="2">
    <source>
        <dbReference type="EMBL" id="KAG0489934.1"/>
    </source>
</evidence>
<feature type="region of interest" description="Disordered" evidence="1">
    <location>
        <begin position="1"/>
        <end position="64"/>
    </location>
</feature>
<feature type="compositionally biased region" description="Basic residues" evidence="1">
    <location>
        <begin position="1"/>
        <end position="12"/>
    </location>
</feature>
<dbReference type="AlphaFoldDB" id="A0A835RF24"/>
<evidence type="ECO:0000256" key="1">
    <source>
        <dbReference type="SAM" id="MobiDB-lite"/>
    </source>
</evidence>
<organism evidence="2 3">
    <name type="scientific">Vanilla planifolia</name>
    <name type="common">Vanilla</name>
    <dbReference type="NCBI Taxonomy" id="51239"/>
    <lineage>
        <taxon>Eukaryota</taxon>
        <taxon>Viridiplantae</taxon>
        <taxon>Streptophyta</taxon>
        <taxon>Embryophyta</taxon>
        <taxon>Tracheophyta</taxon>
        <taxon>Spermatophyta</taxon>
        <taxon>Magnoliopsida</taxon>
        <taxon>Liliopsida</taxon>
        <taxon>Asparagales</taxon>
        <taxon>Orchidaceae</taxon>
        <taxon>Vanilloideae</taxon>
        <taxon>Vanilleae</taxon>
        <taxon>Vanilla</taxon>
    </lineage>
</organism>
<feature type="compositionally biased region" description="Polar residues" evidence="1">
    <location>
        <begin position="30"/>
        <end position="43"/>
    </location>
</feature>
<dbReference type="EMBL" id="JADCNM010000003">
    <property type="protein sequence ID" value="KAG0489934.1"/>
    <property type="molecule type" value="Genomic_DNA"/>
</dbReference>
<accession>A0A835RF24</accession>
<comment type="caution">
    <text evidence="2">The sequence shown here is derived from an EMBL/GenBank/DDBJ whole genome shotgun (WGS) entry which is preliminary data.</text>
</comment>
<reference evidence="2 3" key="1">
    <citation type="journal article" date="2020" name="Nat. Food">
        <title>A phased Vanilla planifolia genome enables genetic improvement of flavour and production.</title>
        <authorList>
            <person name="Hasing T."/>
            <person name="Tang H."/>
            <person name="Brym M."/>
            <person name="Khazi F."/>
            <person name="Huang T."/>
            <person name="Chambers A.H."/>
        </authorList>
    </citation>
    <scope>NUCLEOTIDE SEQUENCE [LARGE SCALE GENOMIC DNA]</scope>
    <source>
        <tissue evidence="2">Leaf</tissue>
    </source>
</reference>
<gene>
    <name evidence="2" type="ORF">HPP92_006797</name>
</gene>
<dbReference type="OrthoDB" id="1636541at2759"/>
<name>A0A835RF24_VANPL</name>
<dbReference type="Proteomes" id="UP000639772">
    <property type="component" value="Chromosome 3"/>
</dbReference>